<keyword evidence="5" id="KW-0539">Nucleus</keyword>
<evidence type="ECO:0000256" key="4">
    <source>
        <dbReference type="ARBA" id="ARBA00023163"/>
    </source>
</evidence>
<feature type="domain" description="MBD" evidence="7">
    <location>
        <begin position="1"/>
        <end position="68"/>
    </location>
</feature>
<feature type="domain" description="MBD" evidence="7">
    <location>
        <begin position="255"/>
        <end position="332"/>
    </location>
</feature>
<feature type="region of interest" description="Disordered" evidence="6">
    <location>
        <begin position="223"/>
        <end position="247"/>
    </location>
</feature>
<dbReference type="GO" id="GO:0005634">
    <property type="term" value="C:nucleus"/>
    <property type="evidence" value="ECO:0007669"/>
    <property type="project" value="UniProtKB-SubCell"/>
</dbReference>
<reference evidence="8 9" key="1">
    <citation type="journal article" date="2023" name="Hortic Res">
        <title>Pangenome of water caltrop reveals structural variations and asymmetric subgenome divergence after allopolyploidization.</title>
        <authorList>
            <person name="Zhang X."/>
            <person name="Chen Y."/>
            <person name="Wang L."/>
            <person name="Yuan Y."/>
            <person name="Fang M."/>
            <person name="Shi L."/>
            <person name="Lu R."/>
            <person name="Comes H.P."/>
            <person name="Ma Y."/>
            <person name="Chen Y."/>
            <person name="Huang G."/>
            <person name="Zhou Y."/>
            <person name="Zheng Z."/>
            <person name="Qiu Y."/>
        </authorList>
    </citation>
    <scope>NUCLEOTIDE SEQUENCE [LARGE SCALE GENOMIC DNA]</scope>
    <source>
        <tissue evidence="8">Roots</tissue>
    </source>
</reference>
<feature type="region of interest" description="Disordered" evidence="6">
    <location>
        <begin position="549"/>
        <end position="602"/>
    </location>
</feature>
<dbReference type="InterPro" id="IPR016177">
    <property type="entry name" value="DNA-bd_dom_sf"/>
</dbReference>
<keyword evidence="2" id="KW-0805">Transcription regulation</keyword>
<name>A0AAN7QJ62_9MYRT</name>
<evidence type="ECO:0000256" key="5">
    <source>
        <dbReference type="ARBA" id="ARBA00023242"/>
    </source>
</evidence>
<feature type="compositionally biased region" description="Basic and acidic residues" evidence="6">
    <location>
        <begin position="486"/>
        <end position="497"/>
    </location>
</feature>
<evidence type="ECO:0000256" key="1">
    <source>
        <dbReference type="ARBA" id="ARBA00004123"/>
    </source>
</evidence>
<dbReference type="PROSITE" id="PS50982">
    <property type="entry name" value="MBD"/>
    <property type="match status" value="2"/>
</dbReference>
<dbReference type="PANTHER" id="PTHR34067:SF24">
    <property type="entry name" value="METHYL-CPG-BINDING DOMAIN-CONTAINING PROTEIN 13"/>
    <property type="match status" value="1"/>
</dbReference>
<protein>
    <recommendedName>
        <fullName evidence="7">MBD domain-containing protein</fullName>
    </recommendedName>
</protein>
<sequence length="834" mass="91983">MADRCSEDWLPYGWTVSVHLRRNGKKDKHYLGPCGQKFYSKLEVMRHIKTDQCSPPQLTKFKDTICEESKEDAAACDVQKEQPNSQEKGQLRIELSTQNECPESEEKYYSAEETVEDECGDIVQTSPLSSEDKGTVKPEQQAEHCTYTKSGEGKALGGEEFALNVSGSSLEVAKSNNEQSICSASRVKEVKNVNAEESMGQIFGNAAEPEDGSHQLKEGENNILEENKTDTCDSVGGSGFSKKMKKAKPKQSENIIVERGVAEGLPDGWIKEVKVQKKSSAVRKDSYYIDPVSGYIFSSMKDALRYLATGNIGRHAFKRKDIDECDAALEDSPVKTKWQKLHESGTNSEERKLKQTVLHSNKVPAGSIDGMCASDHHKLRSSRKNEDMKISNETDSTPANIAGVPQEGHSGMTGGMVALDEKDLNPRNELPLDNNEDTTTPAVVARTLYVEQSQENTEKIHAPVDDAGVFLNEHSSQRTGISGERTTPEGRRASRKKAVLDLPRRASNRLAGISVDPGADVIRTRAHQGTVRKLNEGEEDIGVKSVTARNCSQLQAHTKRSRRGSKLPEPMTSLGPSEAASEDVVKKPGRYQTDDEKRDKGATIVIQENVNFDENPNVVGKSEEKPVLPFELPSGDILSDPCIEFAIKTLTGIDFDTPKSTLIGSTGCNLRDAASQRVRDQDGHIEIEREVDKIQELPDKNIPRVHNNEERAGADVPGSSLSDLPFGDSWQDPCIEFAIKTLTGAIPVEYNLEIEEIMSQQVRSSQILESNEVVPLNGEVDNLSRGGSVFDNTSRKKTASYRHYTEVVPVAQQPGNYMNLHRRGGAVLRPHIKN</sequence>
<evidence type="ECO:0000256" key="3">
    <source>
        <dbReference type="ARBA" id="ARBA00023125"/>
    </source>
</evidence>
<dbReference type="CDD" id="cd00122">
    <property type="entry name" value="MBD"/>
    <property type="match status" value="1"/>
</dbReference>
<dbReference type="InterPro" id="IPR038945">
    <property type="entry name" value="MBD13-like"/>
</dbReference>
<comment type="caution">
    <text evidence="8">The sequence shown here is derived from an EMBL/GenBank/DDBJ whole genome shotgun (WGS) entry which is preliminary data.</text>
</comment>
<keyword evidence="4" id="KW-0804">Transcription</keyword>
<feature type="compositionally biased region" description="Basic and acidic residues" evidence="6">
    <location>
        <begin position="592"/>
        <end position="601"/>
    </location>
</feature>
<dbReference type="InterPro" id="IPR001739">
    <property type="entry name" value="Methyl_CpG_DNA-bd"/>
</dbReference>
<feature type="region of interest" description="Disordered" evidence="6">
    <location>
        <begin position="378"/>
        <end position="409"/>
    </location>
</feature>
<gene>
    <name evidence="8" type="ORF">SAY87_008222</name>
</gene>
<feature type="compositionally biased region" description="Basic and acidic residues" evidence="6">
    <location>
        <begin position="383"/>
        <end position="392"/>
    </location>
</feature>
<dbReference type="Pfam" id="PF01429">
    <property type="entry name" value="MBD"/>
    <property type="match status" value="2"/>
</dbReference>
<comment type="subcellular location">
    <subcellularLocation>
        <location evidence="1">Nucleus</location>
    </subcellularLocation>
</comment>
<dbReference type="SUPFAM" id="SSF54171">
    <property type="entry name" value="DNA-binding domain"/>
    <property type="match status" value="2"/>
</dbReference>
<evidence type="ECO:0000313" key="8">
    <source>
        <dbReference type="EMBL" id="KAK4766580.1"/>
    </source>
</evidence>
<dbReference type="PANTHER" id="PTHR34067">
    <property type="entry name" value="OS04G0193200 PROTEIN"/>
    <property type="match status" value="1"/>
</dbReference>
<keyword evidence="9" id="KW-1185">Reference proteome</keyword>
<evidence type="ECO:0000256" key="6">
    <source>
        <dbReference type="SAM" id="MobiDB-lite"/>
    </source>
</evidence>
<feature type="region of interest" description="Disordered" evidence="6">
    <location>
        <begin position="477"/>
        <end position="497"/>
    </location>
</feature>
<evidence type="ECO:0000259" key="7">
    <source>
        <dbReference type="PROSITE" id="PS50982"/>
    </source>
</evidence>
<dbReference type="EMBL" id="JAXIOK010000007">
    <property type="protein sequence ID" value="KAK4766580.1"/>
    <property type="molecule type" value="Genomic_DNA"/>
</dbReference>
<dbReference type="Gene3D" id="3.30.890.10">
    <property type="entry name" value="Methyl-cpg-binding Protein 2, Chain A"/>
    <property type="match status" value="2"/>
</dbReference>
<evidence type="ECO:0000256" key="2">
    <source>
        <dbReference type="ARBA" id="ARBA00023015"/>
    </source>
</evidence>
<dbReference type="AlphaFoldDB" id="A0AAN7QJ62"/>
<evidence type="ECO:0000313" key="9">
    <source>
        <dbReference type="Proteomes" id="UP001345219"/>
    </source>
</evidence>
<dbReference type="GO" id="GO:0003677">
    <property type="term" value="F:DNA binding"/>
    <property type="evidence" value="ECO:0007669"/>
    <property type="project" value="UniProtKB-KW"/>
</dbReference>
<organism evidence="8 9">
    <name type="scientific">Trapa incisa</name>
    <dbReference type="NCBI Taxonomy" id="236973"/>
    <lineage>
        <taxon>Eukaryota</taxon>
        <taxon>Viridiplantae</taxon>
        <taxon>Streptophyta</taxon>
        <taxon>Embryophyta</taxon>
        <taxon>Tracheophyta</taxon>
        <taxon>Spermatophyta</taxon>
        <taxon>Magnoliopsida</taxon>
        <taxon>eudicotyledons</taxon>
        <taxon>Gunneridae</taxon>
        <taxon>Pentapetalae</taxon>
        <taxon>rosids</taxon>
        <taxon>malvids</taxon>
        <taxon>Myrtales</taxon>
        <taxon>Lythraceae</taxon>
        <taxon>Trapa</taxon>
    </lineage>
</organism>
<accession>A0AAN7QJ62</accession>
<proteinExistence type="predicted"/>
<dbReference type="Proteomes" id="UP001345219">
    <property type="component" value="Chromosome 7"/>
</dbReference>
<keyword evidence="3" id="KW-0238">DNA-binding</keyword>